<organism evidence="1 2">
    <name type="scientific">Thermococcus gammatolerans (strain DSM 15229 / JCM 11827 / EJ3)</name>
    <dbReference type="NCBI Taxonomy" id="593117"/>
    <lineage>
        <taxon>Archaea</taxon>
        <taxon>Methanobacteriati</taxon>
        <taxon>Methanobacteriota</taxon>
        <taxon>Thermococci</taxon>
        <taxon>Thermococcales</taxon>
        <taxon>Thermococcaceae</taxon>
        <taxon>Thermococcus</taxon>
    </lineage>
</organism>
<evidence type="ECO:0000313" key="2">
    <source>
        <dbReference type="Proteomes" id="UP000001488"/>
    </source>
</evidence>
<dbReference type="HOGENOM" id="CLU_602197_0_0_2"/>
<dbReference type="KEGG" id="tga:TGAM_0134"/>
<dbReference type="eggNOG" id="arCOG05838">
    <property type="taxonomic scope" value="Archaea"/>
</dbReference>
<dbReference type="EMBL" id="CP001398">
    <property type="protein sequence ID" value="ACS32636.1"/>
    <property type="molecule type" value="Genomic_DNA"/>
</dbReference>
<gene>
    <name evidence="1" type="ordered locus">TGAM_0134</name>
</gene>
<accession>C5A324</accession>
<proteinExistence type="predicted"/>
<dbReference type="Proteomes" id="UP000001488">
    <property type="component" value="Chromosome"/>
</dbReference>
<sequence length="429" mass="46963">MISMERKWIAAVVIVFLISSIALAYERHSGEMENPSTFALALQPLPNGKLTVLEKGSLGKVLGATVRNGEWVTYLKEDSHVLKSVPAPIVLYFTSDNRIVVGTLKDGKLGQTVELNLTKLLERAGSGNAGKGVSECPKGYVQVSDRYCIDENEPVVKGRVKLVQEWVPFMGMKIDTVREPINVVSLSWGIILDSTAVADYTLNVAGTPAAVPGNEYDGEKLRIAYSPEGIGLRTSNGSIERYVNLPLRYLTFQMEVACYDRYTGEYTHIPISGTYPVEIQLTGEYNLTEGQLNKKITSSTGMEGSILTDHPIKKGLFPTMNSSRQIRVGQNGYYTNIVFDFQGGRGYFYTFPVGGSDDNPSGEASAQRFLTISYSPHAKSFLTYSITIIRATPNATYIVATPEIPIKLPGGEDGGEVATYFTVITAMRT</sequence>
<dbReference type="STRING" id="593117.TGAM_0134"/>
<reference evidence="1 2" key="1">
    <citation type="journal article" date="2007" name="Genome Biol.">
        <title>Genome analysis and genome-wide proteomics of Thermococcus gammatolerans, the most radioresistant organism known amongst the Archaea.</title>
        <authorList>
            <person name="Zivanovic Y."/>
            <person name="Armengaud J."/>
            <person name="Lagorce A."/>
            <person name="Leplat C."/>
            <person name="Guerin P."/>
            <person name="Dutertre M."/>
            <person name="Anthouard V."/>
            <person name="Forterre P."/>
            <person name="Wincker P."/>
            <person name="Confalonieri F."/>
        </authorList>
    </citation>
    <scope>NUCLEOTIDE SEQUENCE [LARGE SCALE GENOMIC DNA]</scope>
    <source>
        <strain evidence="2">DSM 15229 / JCM 11827 / EJ3</strain>
    </source>
</reference>
<evidence type="ECO:0000313" key="1">
    <source>
        <dbReference type="EMBL" id="ACS32636.1"/>
    </source>
</evidence>
<protein>
    <submittedName>
        <fullName evidence="1">Uncharacterized protein</fullName>
    </submittedName>
</protein>
<dbReference type="AlphaFoldDB" id="C5A324"/>
<name>C5A324_THEGJ</name>
<dbReference type="PATRIC" id="fig|593117.10.peg.136"/>
<keyword evidence="2" id="KW-1185">Reference proteome</keyword>
<dbReference type="PaxDb" id="593117-TGAM_0134"/>